<name>A0A9P6HRJ8_9AGAM</name>
<comment type="caution">
    <text evidence="2">The sequence shown here is derived from an EMBL/GenBank/DDBJ whole genome shotgun (WGS) entry which is preliminary data.</text>
</comment>
<organism evidence="2 3">
    <name type="scientific">Thelephora terrestris</name>
    <dbReference type="NCBI Taxonomy" id="56493"/>
    <lineage>
        <taxon>Eukaryota</taxon>
        <taxon>Fungi</taxon>
        <taxon>Dikarya</taxon>
        <taxon>Basidiomycota</taxon>
        <taxon>Agaricomycotina</taxon>
        <taxon>Agaricomycetes</taxon>
        <taxon>Thelephorales</taxon>
        <taxon>Thelephoraceae</taxon>
        <taxon>Thelephora</taxon>
    </lineage>
</organism>
<sequence>MIHANDWLKSTVSDRDIARWDPRRQECCTADTFRLHLEGTASDPWNASATRVFTDYFLVKNSKTYPDNWTVRSMVLKKTRAYIKTLIKNFRDDPKTDNVKGEKKRAKNRRERKAGLYHRRRDVTFDFPQMEPQRRLLEDLGIDGMSSDEGEDVDTGKQYRICAPRWRAPILTPWIRIFDLLYLLRRTGEDSGDQRGNLPRRRVAGRIASSSRRFVPGLPINAYRAGWLDDQLDIANLMHPAPACQYNHDPDLVQ</sequence>
<evidence type="ECO:0000256" key="1">
    <source>
        <dbReference type="SAM" id="MobiDB-lite"/>
    </source>
</evidence>
<feature type="compositionally biased region" description="Basic residues" evidence="1">
    <location>
        <begin position="102"/>
        <end position="113"/>
    </location>
</feature>
<evidence type="ECO:0000313" key="3">
    <source>
        <dbReference type="Proteomes" id="UP000736335"/>
    </source>
</evidence>
<proteinExistence type="predicted"/>
<keyword evidence="3" id="KW-1185">Reference proteome</keyword>
<dbReference type="EMBL" id="WIUZ02000001">
    <property type="protein sequence ID" value="KAF9793086.1"/>
    <property type="molecule type" value="Genomic_DNA"/>
</dbReference>
<accession>A0A9P6HRJ8</accession>
<gene>
    <name evidence="2" type="ORF">BJ322DRAFT_998007</name>
</gene>
<dbReference type="Proteomes" id="UP000736335">
    <property type="component" value="Unassembled WGS sequence"/>
</dbReference>
<reference evidence="2" key="1">
    <citation type="journal article" date="2020" name="Nat. Commun.">
        <title>Large-scale genome sequencing of mycorrhizal fungi provides insights into the early evolution of symbiotic traits.</title>
        <authorList>
            <person name="Miyauchi S."/>
            <person name="Kiss E."/>
            <person name="Kuo A."/>
            <person name="Drula E."/>
            <person name="Kohler A."/>
            <person name="Sanchez-Garcia M."/>
            <person name="Morin E."/>
            <person name="Andreopoulos B."/>
            <person name="Barry K.W."/>
            <person name="Bonito G."/>
            <person name="Buee M."/>
            <person name="Carver A."/>
            <person name="Chen C."/>
            <person name="Cichocki N."/>
            <person name="Clum A."/>
            <person name="Culley D."/>
            <person name="Crous P.W."/>
            <person name="Fauchery L."/>
            <person name="Girlanda M."/>
            <person name="Hayes R.D."/>
            <person name="Keri Z."/>
            <person name="LaButti K."/>
            <person name="Lipzen A."/>
            <person name="Lombard V."/>
            <person name="Magnuson J."/>
            <person name="Maillard F."/>
            <person name="Murat C."/>
            <person name="Nolan M."/>
            <person name="Ohm R.A."/>
            <person name="Pangilinan J."/>
            <person name="Pereira M.F."/>
            <person name="Perotto S."/>
            <person name="Peter M."/>
            <person name="Pfister S."/>
            <person name="Riley R."/>
            <person name="Sitrit Y."/>
            <person name="Stielow J.B."/>
            <person name="Szollosi G."/>
            <person name="Zifcakova L."/>
            <person name="Stursova M."/>
            <person name="Spatafora J.W."/>
            <person name="Tedersoo L."/>
            <person name="Vaario L.M."/>
            <person name="Yamada A."/>
            <person name="Yan M."/>
            <person name="Wang P."/>
            <person name="Xu J."/>
            <person name="Bruns T."/>
            <person name="Baldrian P."/>
            <person name="Vilgalys R."/>
            <person name="Dunand C."/>
            <person name="Henrissat B."/>
            <person name="Grigoriev I.V."/>
            <person name="Hibbett D."/>
            <person name="Nagy L.G."/>
            <person name="Martin F.M."/>
        </authorList>
    </citation>
    <scope>NUCLEOTIDE SEQUENCE</scope>
    <source>
        <strain evidence="2">UH-Tt-Lm1</strain>
    </source>
</reference>
<protein>
    <submittedName>
        <fullName evidence="2">Uncharacterized protein</fullName>
    </submittedName>
</protein>
<feature type="region of interest" description="Disordered" evidence="1">
    <location>
        <begin position="94"/>
        <end position="113"/>
    </location>
</feature>
<evidence type="ECO:0000313" key="2">
    <source>
        <dbReference type="EMBL" id="KAF9793086.1"/>
    </source>
</evidence>
<reference evidence="2" key="2">
    <citation type="submission" date="2020-11" db="EMBL/GenBank/DDBJ databases">
        <authorList>
            <consortium name="DOE Joint Genome Institute"/>
            <person name="Kuo A."/>
            <person name="Miyauchi S."/>
            <person name="Kiss E."/>
            <person name="Drula E."/>
            <person name="Kohler A."/>
            <person name="Sanchez-Garcia M."/>
            <person name="Andreopoulos B."/>
            <person name="Barry K.W."/>
            <person name="Bonito G."/>
            <person name="Buee M."/>
            <person name="Carver A."/>
            <person name="Chen C."/>
            <person name="Cichocki N."/>
            <person name="Clum A."/>
            <person name="Culley D."/>
            <person name="Crous P.W."/>
            <person name="Fauchery L."/>
            <person name="Girlanda M."/>
            <person name="Hayes R."/>
            <person name="Keri Z."/>
            <person name="Labutti K."/>
            <person name="Lipzen A."/>
            <person name="Lombard V."/>
            <person name="Magnuson J."/>
            <person name="Maillard F."/>
            <person name="Morin E."/>
            <person name="Murat C."/>
            <person name="Nolan M."/>
            <person name="Ohm R."/>
            <person name="Pangilinan J."/>
            <person name="Pereira M."/>
            <person name="Perotto S."/>
            <person name="Peter M."/>
            <person name="Riley R."/>
            <person name="Sitrit Y."/>
            <person name="Stielow B."/>
            <person name="Szollosi G."/>
            <person name="Zifcakova L."/>
            <person name="Stursova M."/>
            <person name="Spatafora J.W."/>
            <person name="Tedersoo L."/>
            <person name="Vaario L.-M."/>
            <person name="Yamada A."/>
            <person name="Yan M."/>
            <person name="Wang P."/>
            <person name="Xu J."/>
            <person name="Bruns T."/>
            <person name="Baldrian P."/>
            <person name="Vilgalys R."/>
            <person name="Henrissat B."/>
            <person name="Grigoriev I.V."/>
            <person name="Hibbett D."/>
            <person name="Nagy L.G."/>
            <person name="Martin F.M."/>
        </authorList>
    </citation>
    <scope>NUCLEOTIDE SEQUENCE</scope>
    <source>
        <strain evidence="2">UH-Tt-Lm1</strain>
    </source>
</reference>
<dbReference type="AlphaFoldDB" id="A0A9P6HRJ8"/>
<dbReference type="OrthoDB" id="3224221at2759"/>